<evidence type="ECO:0000313" key="2">
    <source>
        <dbReference type="Proteomes" id="UP000637980"/>
    </source>
</evidence>
<comment type="caution">
    <text evidence="1">The sequence shown here is derived from an EMBL/GenBank/DDBJ whole genome shotgun (WGS) entry which is preliminary data.</text>
</comment>
<proteinExistence type="predicted"/>
<keyword evidence="2" id="KW-1185">Reference proteome</keyword>
<dbReference type="EMBL" id="BMXE01000004">
    <property type="protein sequence ID" value="GHB34110.1"/>
    <property type="molecule type" value="Genomic_DNA"/>
</dbReference>
<accession>A0ABQ3EGN2</accession>
<gene>
    <name evidence="1" type="ORF">GCM10007094_23970</name>
</gene>
<dbReference type="Proteomes" id="UP000637980">
    <property type="component" value="Unassembled WGS sequence"/>
</dbReference>
<evidence type="ECO:0000313" key="1">
    <source>
        <dbReference type="EMBL" id="GHB34110.1"/>
    </source>
</evidence>
<sequence>MMGELSSLSRGGFNAPGYFDLPPQLADAYGLNATLWLDFTRNLGWRNGQLGTAAQHISCSRSTSKMEFDGSGNWLEFAANEPAITGLGLSAHRQATNLVAHSVDVSRWNINGDAAVASGVVAPDGSATAYNISSVGRSGSVGVFTRPTQEPNKTYTLSFYIRPDVEDVNGYWRLGFEYEIYGGGHSGLVRFNPTTKEWLEIQEGVGAYGWEPAHNGYLRVWVTATTDDVDTTNAAVIFYASRDIASDFWGFQLEEGIASTPYVPTNGSPVTRAADVVTLKNPELLPSEGTWFIEFDSGPGWGNGSRRTVLMAILSNGGNAQIAYDANNGKLWSRGENHGIATQTPVPNSLVKLAYRKDGSDITVFVNGSKYTFTDDFEMDIRQLRIGHNNGAQLDSHIRKLVFFPTISDGELERITAS</sequence>
<organism evidence="1 2">
    <name type="scientific">Pseudovibrio japonicus</name>
    <dbReference type="NCBI Taxonomy" id="366534"/>
    <lineage>
        <taxon>Bacteria</taxon>
        <taxon>Pseudomonadati</taxon>
        <taxon>Pseudomonadota</taxon>
        <taxon>Alphaproteobacteria</taxon>
        <taxon>Hyphomicrobiales</taxon>
        <taxon>Stappiaceae</taxon>
        <taxon>Pseudovibrio</taxon>
    </lineage>
</organism>
<reference evidence="2" key="1">
    <citation type="journal article" date="2019" name="Int. J. Syst. Evol. Microbiol.">
        <title>The Global Catalogue of Microorganisms (GCM) 10K type strain sequencing project: providing services to taxonomists for standard genome sequencing and annotation.</title>
        <authorList>
            <consortium name="The Broad Institute Genomics Platform"/>
            <consortium name="The Broad Institute Genome Sequencing Center for Infectious Disease"/>
            <person name="Wu L."/>
            <person name="Ma J."/>
        </authorList>
    </citation>
    <scope>NUCLEOTIDE SEQUENCE [LARGE SCALE GENOMIC DNA]</scope>
    <source>
        <strain evidence="2">KCTC 12861</strain>
    </source>
</reference>
<name>A0ABQ3EGN2_9HYPH</name>
<protein>
    <submittedName>
        <fullName evidence="1">Uncharacterized protein</fullName>
    </submittedName>
</protein>